<dbReference type="Proteomes" id="UP000051276">
    <property type="component" value="Unassembled WGS sequence"/>
</dbReference>
<dbReference type="STRING" id="54398.Ga0074115_10620"/>
<name>A0A0T5Z9L9_9GAMM</name>
<proteinExistence type="predicted"/>
<reference evidence="3 4" key="1">
    <citation type="submission" date="2015-11" db="EMBL/GenBank/DDBJ databases">
        <title>The genome of Candidatus Endoriftia persephone in Ridgeia piscesae and population structure of the North Eastern Pacific vestimentiferan symbionts.</title>
        <authorList>
            <person name="Perez M."/>
            <person name="Juniper K.S."/>
        </authorList>
    </citation>
    <scope>NUCLEOTIDE SEQUENCE [LARGE SCALE GENOMIC DNA]</scope>
    <source>
        <strain evidence="2">Ind10</strain>
        <strain evidence="1">Ind11</strain>
    </source>
</reference>
<dbReference type="RefSeq" id="WP_057955225.1">
    <property type="nucleotide sequence ID" value="NZ_KQ556872.1"/>
</dbReference>
<gene>
    <name evidence="1" type="ORF">Ga0074115_10620</name>
    <name evidence="2" type="ORF">Ga0076813_155410</name>
</gene>
<dbReference type="EMBL" id="LMXI01000140">
    <property type="protein sequence ID" value="KRT59552.1"/>
    <property type="molecule type" value="Genomic_DNA"/>
</dbReference>
<accession>A0A0T5Z9L9</accession>
<evidence type="ECO:0000313" key="3">
    <source>
        <dbReference type="Proteomes" id="UP000051276"/>
    </source>
</evidence>
<dbReference type="Proteomes" id="UP000051634">
    <property type="component" value="Unassembled WGS sequence"/>
</dbReference>
<dbReference type="AlphaFoldDB" id="A0A0T5Z9L9"/>
<comment type="caution">
    <text evidence="2">The sequence shown here is derived from an EMBL/GenBank/DDBJ whole genome shotgun (WGS) entry which is preliminary data.</text>
</comment>
<dbReference type="OrthoDB" id="8559540at2"/>
<dbReference type="PATRIC" id="fig|54398.3.peg.496"/>
<sequence length="618" mass="69629">MSVADSSLLSQLFERFAVEPSTEALRSAWLARPHGSAADKVYRDALEWLERKLWSGGVQPELLALYQALFREFEQQRDADSDDRRHHFVVVIPVADRPEHLRSCLASLLELCQLYRYGSYRDGRFTHVSVLLADDSEQHANQRSHREIAADFTARGLTTEYFGADAQRELFARLSVSSRSALQRMLGSGEPLHHKGASITRNLAYLHLASRLPAQPRQLFYCIDSDQEFRVRIDTAQGERNLYALNYLHQLDRIFTTTDAQVLTGKVVGDPPVSPAVMAGNFLEDVLGFLSRMAQLDASQACQFHQPNGDKVSDASYHDMADLFGFKSEVARYDYHCTLDGAHDHAACFADFAVRLNRFFDGEHPTRHSYYEPAELHAGIQSARTIYTGNYIFRPSALRFGIPFASLKLRMAGPVMGRLIKAEIGPGFVSVNLPMLHKRTVAGLGQSEFRPGIEHGNDRIDLCGEFERQFFGDVMLFTVEQLTARGYPARSLSNATIEQSLIATEERMFELYSAKQAQILNKLERLESLFADPAQWWQAHPGLVDARADFVRFIANMQHNFGDGACGYSIIAEPAKRERRHAQMLSALCDLAADQDSWQRVLESLCPTGAMQPERTAR</sequence>
<keyword evidence="4" id="KW-1185">Reference proteome</keyword>
<evidence type="ECO:0000313" key="1">
    <source>
        <dbReference type="EMBL" id="KRT53586.1"/>
    </source>
</evidence>
<organism evidence="2 3">
    <name type="scientific">endosymbiont of Ridgeia piscesae</name>
    <dbReference type="NCBI Taxonomy" id="54398"/>
    <lineage>
        <taxon>Bacteria</taxon>
        <taxon>Pseudomonadati</taxon>
        <taxon>Pseudomonadota</taxon>
        <taxon>Gammaproteobacteria</taxon>
        <taxon>sulfur-oxidizing symbionts</taxon>
    </lineage>
</organism>
<evidence type="ECO:0000313" key="4">
    <source>
        <dbReference type="Proteomes" id="UP000051634"/>
    </source>
</evidence>
<evidence type="ECO:0000313" key="2">
    <source>
        <dbReference type="EMBL" id="KRT59552.1"/>
    </source>
</evidence>
<dbReference type="EMBL" id="LDXT01000096">
    <property type="protein sequence ID" value="KRT53586.1"/>
    <property type="molecule type" value="Genomic_DNA"/>
</dbReference>
<protein>
    <submittedName>
        <fullName evidence="2">Uncharacterized protein</fullName>
    </submittedName>
</protein>